<sequence length="103" mass="11613">MRSAAFILVACLLFVHVKGMSLTPKGRCYCMDAGVNFIKPKLIQKVEVYQPSLSCQKMELVITLKNSGEQKCVNPESRFAKNFIKNAQRKKRSADGSLWRNSS</sequence>
<keyword evidence="7" id="KW-1015">Disulfide bond</keyword>
<dbReference type="GO" id="GO:0006952">
    <property type="term" value="P:defense response"/>
    <property type="evidence" value="ECO:0007669"/>
    <property type="project" value="InterPro"/>
</dbReference>
<dbReference type="Gene3D" id="2.40.50.40">
    <property type="match status" value="1"/>
</dbReference>
<dbReference type="InterPro" id="IPR033899">
    <property type="entry name" value="CXC_Chemokine_domain"/>
</dbReference>
<dbReference type="InterPro" id="IPR001811">
    <property type="entry name" value="Chemokine_IL8-like_dom"/>
</dbReference>
<name>A0A9Q1EI71_SYNKA</name>
<keyword evidence="6 9" id="KW-0732">Signal</keyword>
<dbReference type="SMART" id="SM00199">
    <property type="entry name" value="SCY"/>
    <property type="match status" value="1"/>
</dbReference>
<dbReference type="SUPFAM" id="SSF54117">
    <property type="entry name" value="Interleukin 8-like chemokines"/>
    <property type="match status" value="1"/>
</dbReference>
<keyword evidence="5 9" id="KW-0964">Secreted</keyword>
<accession>A0A9Q1EI71</accession>
<comment type="similarity">
    <text evidence="2 9">Belongs to the intercrine alpha (chemokine CxC) family.</text>
</comment>
<feature type="signal peptide" evidence="9">
    <location>
        <begin position="1"/>
        <end position="19"/>
    </location>
</feature>
<keyword evidence="3 9" id="KW-0145">Chemotaxis</keyword>
<dbReference type="Proteomes" id="UP001152622">
    <property type="component" value="Chromosome 17"/>
</dbReference>
<dbReference type="PROSITE" id="PS00471">
    <property type="entry name" value="SMALL_CYTOKINES_CXC"/>
    <property type="match status" value="1"/>
</dbReference>
<evidence type="ECO:0000259" key="10">
    <source>
        <dbReference type="SMART" id="SM00199"/>
    </source>
</evidence>
<dbReference type="OrthoDB" id="9948647at2759"/>
<dbReference type="EMBL" id="JAINUF010000017">
    <property type="protein sequence ID" value="KAJ8339235.1"/>
    <property type="molecule type" value="Genomic_DNA"/>
</dbReference>
<dbReference type="InterPro" id="IPR001089">
    <property type="entry name" value="Chemokine_CXC"/>
</dbReference>
<dbReference type="GO" id="GO:0005615">
    <property type="term" value="C:extracellular space"/>
    <property type="evidence" value="ECO:0007669"/>
    <property type="project" value="UniProtKB-UniRule"/>
</dbReference>
<comment type="function">
    <text evidence="8">Ligand for cxcr3.2. Chemotactic for macrophages.</text>
</comment>
<dbReference type="PRINTS" id="PR00436">
    <property type="entry name" value="INTERLEUKIN8"/>
</dbReference>
<dbReference type="InterPro" id="IPR036048">
    <property type="entry name" value="Interleukin_8-like_sf"/>
</dbReference>
<keyword evidence="4 9" id="KW-0202">Cytokine</keyword>
<comment type="subcellular location">
    <subcellularLocation>
        <location evidence="1 9">Secreted</location>
    </subcellularLocation>
</comment>
<evidence type="ECO:0000256" key="1">
    <source>
        <dbReference type="ARBA" id="ARBA00004613"/>
    </source>
</evidence>
<gene>
    <name evidence="11" type="ORF">SKAU_G00360210</name>
</gene>
<protein>
    <recommendedName>
        <fullName evidence="9">C-X-C motif chemokine</fullName>
    </recommendedName>
</protein>
<evidence type="ECO:0000313" key="11">
    <source>
        <dbReference type="EMBL" id="KAJ8339235.1"/>
    </source>
</evidence>
<evidence type="ECO:0000256" key="7">
    <source>
        <dbReference type="ARBA" id="ARBA00023157"/>
    </source>
</evidence>
<evidence type="ECO:0000256" key="3">
    <source>
        <dbReference type="ARBA" id="ARBA00022500"/>
    </source>
</evidence>
<dbReference type="FunFam" id="2.40.50.40:FF:000004">
    <property type="entry name" value="C-X-C motif chemokine"/>
    <property type="match status" value="1"/>
</dbReference>
<evidence type="ECO:0000256" key="9">
    <source>
        <dbReference type="RuleBase" id="RU361149"/>
    </source>
</evidence>
<dbReference type="CDD" id="cd00273">
    <property type="entry name" value="Chemokine_CXC"/>
    <property type="match status" value="1"/>
</dbReference>
<dbReference type="InterPro" id="IPR039809">
    <property type="entry name" value="Chemokine_b/g/d"/>
</dbReference>
<organism evidence="11 12">
    <name type="scientific">Synaphobranchus kaupii</name>
    <name type="common">Kaup's arrowtooth eel</name>
    <dbReference type="NCBI Taxonomy" id="118154"/>
    <lineage>
        <taxon>Eukaryota</taxon>
        <taxon>Metazoa</taxon>
        <taxon>Chordata</taxon>
        <taxon>Craniata</taxon>
        <taxon>Vertebrata</taxon>
        <taxon>Euteleostomi</taxon>
        <taxon>Actinopterygii</taxon>
        <taxon>Neopterygii</taxon>
        <taxon>Teleostei</taxon>
        <taxon>Anguilliformes</taxon>
        <taxon>Synaphobranchidae</taxon>
        <taxon>Synaphobranchus</taxon>
    </lineage>
</organism>
<dbReference type="PANTHER" id="PTHR12015:SF191">
    <property type="entry name" value="C-X-C MOTIF CHEMOKINE 11"/>
    <property type="match status" value="1"/>
</dbReference>
<dbReference type="AlphaFoldDB" id="A0A9Q1EI71"/>
<evidence type="ECO:0000256" key="5">
    <source>
        <dbReference type="ARBA" id="ARBA00022525"/>
    </source>
</evidence>
<dbReference type="GO" id="GO:0006955">
    <property type="term" value="P:immune response"/>
    <property type="evidence" value="ECO:0007669"/>
    <property type="project" value="InterPro"/>
</dbReference>
<dbReference type="InterPro" id="IPR018048">
    <property type="entry name" value="Chemokine_CXC_CS"/>
</dbReference>
<proteinExistence type="inferred from homology"/>
<feature type="domain" description="Chemokine interleukin-8-like" evidence="10">
    <location>
        <begin position="25"/>
        <end position="87"/>
    </location>
</feature>
<dbReference type="PRINTS" id="PR00437">
    <property type="entry name" value="SMALLCYTKCXC"/>
</dbReference>
<feature type="chain" id="PRO_5040536407" description="C-X-C motif chemokine" evidence="9">
    <location>
        <begin position="20"/>
        <end position="103"/>
    </location>
</feature>
<comment type="caution">
    <text evidence="11">The sequence shown here is derived from an EMBL/GenBank/DDBJ whole genome shotgun (WGS) entry which is preliminary data.</text>
</comment>
<keyword evidence="12" id="KW-1185">Reference proteome</keyword>
<evidence type="ECO:0000256" key="6">
    <source>
        <dbReference type="ARBA" id="ARBA00022729"/>
    </source>
</evidence>
<dbReference type="GO" id="GO:0008009">
    <property type="term" value="F:chemokine activity"/>
    <property type="evidence" value="ECO:0007669"/>
    <property type="project" value="InterPro"/>
</dbReference>
<reference evidence="11" key="1">
    <citation type="journal article" date="2023" name="Science">
        <title>Genome structures resolve the early diversification of teleost fishes.</title>
        <authorList>
            <person name="Parey E."/>
            <person name="Louis A."/>
            <person name="Montfort J."/>
            <person name="Bouchez O."/>
            <person name="Roques C."/>
            <person name="Iampietro C."/>
            <person name="Lluch J."/>
            <person name="Castinel A."/>
            <person name="Donnadieu C."/>
            <person name="Desvignes T."/>
            <person name="Floi Bucao C."/>
            <person name="Jouanno E."/>
            <person name="Wen M."/>
            <person name="Mejri S."/>
            <person name="Dirks R."/>
            <person name="Jansen H."/>
            <person name="Henkel C."/>
            <person name="Chen W.J."/>
            <person name="Zahm M."/>
            <person name="Cabau C."/>
            <person name="Klopp C."/>
            <person name="Thompson A.W."/>
            <person name="Robinson-Rechavi M."/>
            <person name="Braasch I."/>
            <person name="Lecointre G."/>
            <person name="Bobe J."/>
            <person name="Postlethwait J.H."/>
            <person name="Berthelot C."/>
            <person name="Roest Crollius H."/>
            <person name="Guiguen Y."/>
        </authorList>
    </citation>
    <scope>NUCLEOTIDE SEQUENCE</scope>
    <source>
        <strain evidence="11">WJC10195</strain>
    </source>
</reference>
<dbReference type="Pfam" id="PF00048">
    <property type="entry name" value="IL8"/>
    <property type="match status" value="1"/>
</dbReference>
<evidence type="ECO:0000256" key="8">
    <source>
        <dbReference type="ARBA" id="ARBA00054901"/>
    </source>
</evidence>
<dbReference type="PANTHER" id="PTHR12015">
    <property type="entry name" value="SMALL INDUCIBLE CYTOKINE A"/>
    <property type="match status" value="1"/>
</dbReference>
<evidence type="ECO:0000256" key="4">
    <source>
        <dbReference type="ARBA" id="ARBA00022514"/>
    </source>
</evidence>
<evidence type="ECO:0000313" key="12">
    <source>
        <dbReference type="Proteomes" id="UP001152622"/>
    </source>
</evidence>
<evidence type="ECO:0000256" key="2">
    <source>
        <dbReference type="ARBA" id="ARBA00010665"/>
    </source>
</evidence>
<dbReference type="GO" id="GO:0042056">
    <property type="term" value="F:chemoattractant activity"/>
    <property type="evidence" value="ECO:0007669"/>
    <property type="project" value="UniProtKB-ARBA"/>
</dbReference>